<dbReference type="Gene3D" id="3.90.226.10">
    <property type="entry name" value="2-enoyl-CoA Hydratase, Chain A, domain 1"/>
    <property type="match status" value="1"/>
</dbReference>
<dbReference type="AlphaFoldDB" id="A0A3B1AKC4"/>
<dbReference type="InterPro" id="IPR029045">
    <property type="entry name" value="ClpP/crotonase-like_dom_sf"/>
</dbReference>
<reference evidence="2" key="1">
    <citation type="submission" date="2018-06" db="EMBL/GenBank/DDBJ databases">
        <authorList>
            <person name="Zhirakovskaya E."/>
        </authorList>
    </citation>
    <scope>NUCLEOTIDE SEQUENCE</scope>
</reference>
<dbReference type="Pfam" id="PF00378">
    <property type="entry name" value="ECH_1"/>
    <property type="match status" value="1"/>
</dbReference>
<dbReference type="CDD" id="cd06558">
    <property type="entry name" value="crotonase-like"/>
    <property type="match status" value="1"/>
</dbReference>
<dbReference type="GO" id="GO:0003824">
    <property type="term" value="F:catalytic activity"/>
    <property type="evidence" value="ECO:0007669"/>
    <property type="project" value="InterPro"/>
</dbReference>
<proteinExistence type="inferred from homology"/>
<gene>
    <name evidence="2" type="ORF">MNBD_GAMMA19-263</name>
</gene>
<dbReference type="InterPro" id="IPR051683">
    <property type="entry name" value="Enoyl-CoA_Hydratase/Isomerase"/>
</dbReference>
<dbReference type="PANTHER" id="PTHR42964:SF1">
    <property type="entry name" value="POLYKETIDE BIOSYNTHESIS ENOYL-COA HYDRATASE PKSH-RELATED"/>
    <property type="match status" value="1"/>
</dbReference>
<name>A0A3B1AKC4_9ZZZZ</name>
<accession>A0A3B1AKC4</accession>
<dbReference type="NCBIfam" id="NF005498">
    <property type="entry name" value="PRK07112.1"/>
    <property type="match status" value="1"/>
</dbReference>
<evidence type="ECO:0000313" key="2">
    <source>
        <dbReference type="EMBL" id="VAX02161.1"/>
    </source>
</evidence>
<protein>
    <submittedName>
        <fullName evidence="2">Probable polyketide biosynthesis enoyl-CoA hydratase PksH</fullName>
    </submittedName>
</protein>
<dbReference type="InterPro" id="IPR001753">
    <property type="entry name" value="Enoyl-CoA_hydra/iso"/>
</dbReference>
<organism evidence="2">
    <name type="scientific">hydrothermal vent metagenome</name>
    <dbReference type="NCBI Taxonomy" id="652676"/>
    <lineage>
        <taxon>unclassified sequences</taxon>
        <taxon>metagenomes</taxon>
        <taxon>ecological metagenomes</taxon>
    </lineage>
</organism>
<sequence length="256" mass="28620">MSYHTIQIRVDEPVCYLKLYRPEAGNTINDQLVRECQHALELYGQTCSIIVLEGLPEVFCFGADFQDIEKSMTAGTNNKEAQDPEPLYDLWTELATGPYITIAHVRGKTNAGGVGFVSACDIVLADETASFSLSELLFGLFPACVLPFLIRRIGHNKANYMTLLNKPISAQQALSWGLVDACDADSASLLRKHLLRLRRISKPAITKYKAYMLSLNDSVVQSKQPAIQANSEMFSDADNREKICRYVKTGKFPWEM</sequence>
<dbReference type="EMBL" id="UOFV01000293">
    <property type="protein sequence ID" value="VAX02161.1"/>
    <property type="molecule type" value="Genomic_DNA"/>
</dbReference>
<evidence type="ECO:0000256" key="1">
    <source>
        <dbReference type="ARBA" id="ARBA00005254"/>
    </source>
</evidence>
<comment type="similarity">
    <text evidence="1">Belongs to the enoyl-CoA hydratase/isomerase family.</text>
</comment>
<dbReference type="SUPFAM" id="SSF52096">
    <property type="entry name" value="ClpP/crotonase"/>
    <property type="match status" value="1"/>
</dbReference>
<dbReference type="InterPro" id="IPR018376">
    <property type="entry name" value="Enoyl-CoA_hyd/isom_CS"/>
</dbReference>
<dbReference type="PANTHER" id="PTHR42964">
    <property type="entry name" value="ENOYL-COA HYDRATASE"/>
    <property type="match status" value="1"/>
</dbReference>
<dbReference type="PROSITE" id="PS00166">
    <property type="entry name" value="ENOYL_COA_HYDRATASE"/>
    <property type="match status" value="1"/>
</dbReference>